<comment type="subcellular location">
    <subcellularLocation>
        <location evidence="1">Membrane</location>
        <topology evidence="1">Multi-pass membrane protein</topology>
    </subcellularLocation>
</comment>
<feature type="transmembrane region" description="Helical" evidence="7">
    <location>
        <begin position="358"/>
        <end position="378"/>
    </location>
</feature>
<feature type="transmembrane region" description="Helical" evidence="7">
    <location>
        <begin position="296"/>
        <end position="320"/>
    </location>
</feature>
<evidence type="ECO:0000256" key="6">
    <source>
        <dbReference type="SAM" id="MobiDB-lite"/>
    </source>
</evidence>
<dbReference type="InterPro" id="IPR036259">
    <property type="entry name" value="MFS_trans_sf"/>
</dbReference>
<feature type="transmembrane region" description="Helical" evidence="7">
    <location>
        <begin position="332"/>
        <end position="352"/>
    </location>
</feature>
<feature type="transmembrane region" description="Helical" evidence="7">
    <location>
        <begin position="198"/>
        <end position="218"/>
    </location>
</feature>
<comment type="similarity">
    <text evidence="2">Belongs to the major facilitator superfamily. TCR/Tet family.</text>
</comment>
<dbReference type="SUPFAM" id="SSF103473">
    <property type="entry name" value="MFS general substrate transporter"/>
    <property type="match status" value="1"/>
</dbReference>
<feature type="transmembrane region" description="Helical" evidence="7">
    <location>
        <begin position="94"/>
        <end position="115"/>
    </location>
</feature>
<dbReference type="PANTHER" id="PTHR23501:SF102">
    <property type="entry name" value="DRUG TRANSPORTER, PUTATIVE (AFU_ORTHOLOGUE AFUA_3G08530)-RELATED"/>
    <property type="match status" value="1"/>
</dbReference>
<feature type="transmembrane region" description="Helical" evidence="7">
    <location>
        <begin position="127"/>
        <end position="149"/>
    </location>
</feature>
<dbReference type="PRINTS" id="PR01036">
    <property type="entry name" value="TCRTETB"/>
</dbReference>
<name>A0A6A6E826_9PEZI</name>
<evidence type="ECO:0000313" key="9">
    <source>
        <dbReference type="EMBL" id="KAF2186648.1"/>
    </source>
</evidence>
<dbReference type="OrthoDB" id="10021397at2759"/>
<feature type="region of interest" description="Disordered" evidence="6">
    <location>
        <begin position="496"/>
        <end position="518"/>
    </location>
</feature>
<dbReference type="GO" id="GO:0005886">
    <property type="term" value="C:plasma membrane"/>
    <property type="evidence" value="ECO:0007669"/>
    <property type="project" value="TreeGrafter"/>
</dbReference>
<keyword evidence="5 7" id="KW-0472">Membrane</keyword>
<organism evidence="9 10">
    <name type="scientific">Zopfia rhizophila CBS 207.26</name>
    <dbReference type="NCBI Taxonomy" id="1314779"/>
    <lineage>
        <taxon>Eukaryota</taxon>
        <taxon>Fungi</taxon>
        <taxon>Dikarya</taxon>
        <taxon>Ascomycota</taxon>
        <taxon>Pezizomycotina</taxon>
        <taxon>Dothideomycetes</taxon>
        <taxon>Dothideomycetes incertae sedis</taxon>
        <taxon>Zopfiaceae</taxon>
        <taxon>Zopfia</taxon>
    </lineage>
</organism>
<feature type="transmembrane region" description="Helical" evidence="7">
    <location>
        <begin position="470"/>
        <end position="488"/>
    </location>
</feature>
<evidence type="ECO:0000256" key="2">
    <source>
        <dbReference type="ARBA" id="ARBA00007520"/>
    </source>
</evidence>
<dbReference type="PANTHER" id="PTHR23501">
    <property type="entry name" value="MAJOR FACILITATOR SUPERFAMILY"/>
    <property type="match status" value="1"/>
</dbReference>
<evidence type="ECO:0000256" key="1">
    <source>
        <dbReference type="ARBA" id="ARBA00004141"/>
    </source>
</evidence>
<dbReference type="Gene3D" id="1.20.1720.10">
    <property type="entry name" value="Multidrug resistance protein D"/>
    <property type="match status" value="1"/>
</dbReference>
<evidence type="ECO:0000256" key="4">
    <source>
        <dbReference type="ARBA" id="ARBA00022989"/>
    </source>
</evidence>
<feature type="transmembrane region" description="Helical" evidence="7">
    <location>
        <begin position="155"/>
        <end position="177"/>
    </location>
</feature>
<keyword evidence="4 7" id="KW-1133">Transmembrane helix</keyword>
<evidence type="ECO:0000259" key="8">
    <source>
        <dbReference type="PROSITE" id="PS50850"/>
    </source>
</evidence>
<feature type="domain" description="Major facilitator superfamily (MFS) profile" evidence="8">
    <location>
        <begin position="3"/>
        <end position="494"/>
    </location>
</feature>
<dbReference type="GO" id="GO:0022857">
    <property type="term" value="F:transmembrane transporter activity"/>
    <property type="evidence" value="ECO:0007669"/>
    <property type="project" value="InterPro"/>
</dbReference>
<feature type="transmembrane region" description="Helical" evidence="7">
    <location>
        <begin position="6"/>
        <end position="28"/>
    </location>
</feature>
<accession>A0A6A6E826</accession>
<dbReference type="EMBL" id="ML994629">
    <property type="protein sequence ID" value="KAF2186648.1"/>
    <property type="molecule type" value="Genomic_DNA"/>
</dbReference>
<proteinExistence type="inferred from homology"/>
<evidence type="ECO:0000256" key="3">
    <source>
        <dbReference type="ARBA" id="ARBA00022692"/>
    </source>
</evidence>
<evidence type="ECO:0000256" key="7">
    <source>
        <dbReference type="SAM" id="Phobius"/>
    </source>
</evidence>
<evidence type="ECO:0000313" key="10">
    <source>
        <dbReference type="Proteomes" id="UP000800200"/>
    </source>
</evidence>
<evidence type="ECO:0000256" key="5">
    <source>
        <dbReference type="ARBA" id="ARBA00023136"/>
    </source>
</evidence>
<feature type="transmembrane region" description="Helical" evidence="7">
    <location>
        <begin position="70"/>
        <end position="88"/>
    </location>
</feature>
<reference evidence="9" key="1">
    <citation type="journal article" date="2020" name="Stud. Mycol.">
        <title>101 Dothideomycetes genomes: a test case for predicting lifestyles and emergence of pathogens.</title>
        <authorList>
            <person name="Haridas S."/>
            <person name="Albert R."/>
            <person name="Binder M."/>
            <person name="Bloem J."/>
            <person name="Labutti K."/>
            <person name="Salamov A."/>
            <person name="Andreopoulos B."/>
            <person name="Baker S."/>
            <person name="Barry K."/>
            <person name="Bills G."/>
            <person name="Bluhm B."/>
            <person name="Cannon C."/>
            <person name="Castanera R."/>
            <person name="Culley D."/>
            <person name="Daum C."/>
            <person name="Ezra D."/>
            <person name="Gonzalez J."/>
            <person name="Henrissat B."/>
            <person name="Kuo A."/>
            <person name="Liang C."/>
            <person name="Lipzen A."/>
            <person name="Lutzoni F."/>
            <person name="Magnuson J."/>
            <person name="Mondo S."/>
            <person name="Nolan M."/>
            <person name="Ohm R."/>
            <person name="Pangilinan J."/>
            <person name="Park H.-J."/>
            <person name="Ramirez L."/>
            <person name="Alfaro M."/>
            <person name="Sun H."/>
            <person name="Tritt A."/>
            <person name="Yoshinaga Y."/>
            <person name="Zwiers L.-H."/>
            <person name="Turgeon B."/>
            <person name="Goodwin S."/>
            <person name="Spatafora J."/>
            <person name="Crous P."/>
            <person name="Grigoriev I."/>
        </authorList>
    </citation>
    <scope>NUCLEOTIDE SEQUENCE</scope>
    <source>
        <strain evidence="9">CBS 207.26</strain>
    </source>
</reference>
<feature type="transmembrane region" description="Helical" evidence="7">
    <location>
        <begin position="266"/>
        <end position="290"/>
    </location>
</feature>
<sequence>MHLHFYGYIIDVFIAVDTVIVATALPAITRAVKATSNEAYWCGTGFLFAQTVSQPLYGAFQEIVGHKRTMLFALGLFLVMSVLCATAQNVTWLVASRVVQGLGGGGVNAMVNVLVSDMVPLHERGTFTGLVNLAGAVGLVSGVVLGAAFAEKSTWRLIFYINIPICLLAAVGLILCLRIPRPTKPFRTEIIKIDYLGAALLTSTLVSLLYGITGGGVLYPWSHVRIICALVIGALGVIATATYEWKGARYPMIPPAIFLTRTSASGYFSAWVHGVVLWALAYYLILYFLIARGHTLLHSAIEILPGIATIPFCAAVFGIVMAITKHYKYFNVFAWISLSIGIGLLALLTPNISLGKAYGYQIVLAIGGGIIFPGRILAVQVSNKDEDVAIATTMVSFFTSLGEAFGVGVGGSIFQNRWEALTNSYVQSGILPEEYRIGNHAAEGAAESIKQFPEGIQAVYREVMTGSLRTLWITFAVFSAVAFFVSLGQRNLSLAEKKGEERDEEEMQGDLQMGELER</sequence>
<dbReference type="InterPro" id="IPR020846">
    <property type="entry name" value="MFS_dom"/>
</dbReference>
<dbReference type="InterPro" id="IPR011701">
    <property type="entry name" value="MFS"/>
</dbReference>
<feature type="transmembrane region" description="Helical" evidence="7">
    <location>
        <begin position="390"/>
        <end position="414"/>
    </location>
</feature>
<protein>
    <submittedName>
        <fullName evidence="9">MFS general substrate transporter</fullName>
    </submittedName>
</protein>
<dbReference type="AlphaFoldDB" id="A0A6A6E826"/>
<keyword evidence="10" id="KW-1185">Reference proteome</keyword>
<feature type="transmembrane region" description="Helical" evidence="7">
    <location>
        <begin position="224"/>
        <end position="245"/>
    </location>
</feature>
<keyword evidence="3 7" id="KW-0812">Transmembrane</keyword>
<gene>
    <name evidence="9" type="ORF">K469DRAFT_726145</name>
</gene>
<dbReference type="Pfam" id="PF07690">
    <property type="entry name" value="MFS_1"/>
    <property type="match status" value="1"/>
</dbReference>
<dbReference type="PROSITE" id="PS50850">
    <property type="entry name" value="MFS"/>
    <property type="match status" value="1"/>
</dbReference>
<dbReference type="Proteomes" id="UP000800200">
    <property type="component" value="Unassembled WGS sequence"/>
</dbReference>